<protein>
    <recommendedName>
        <fullName evidence="10">Fatty acyl-CoA reductase</fullName>
        <ecNumber evidence="10">1.2.1.84</ecNumber>
    </recommendedName>
</protein>
<evidence type="ECO:0000313" key="12">
    <source>
        <dbReference type="EMBL" id="KAJ8938151.1"/>
    </source>
</evidence>
<dbReference type="CDD" id="cd05236">
    <property type="entry name" value="FAR-N_SDR_e"/>
    <property type="match status" value="1"/>
</dbReference>
<dbReference type="EMBL" id="JAPWTK010000581">
    <property type="protein sequence ID" value="KAJ8938151.1"/>
    <property type="molecule type" value="Genomic_DNA"/>
</dbReference>
<evidence type="ECO:0000256" key="9">
    <source>
        <dbReference type="ARBA" id="ARBA00052530"/>
    </source>
</evidence>
<evidence type="ECO:0000259" key="11">
    <source>
        <dbReference type="Pfam" id="PF07993"/>
    </source>
</evidence>
<dbReference type="PANTHER" id="PTHR11011">
    <property type="entry name" value="MALE STERILITY PROTEIN 2-RELATED"/>
    <property type="match status" value="1"/>
</dbReference>
<comment type="function">
    <text evidence="10">Catalyzes the reduction of fatty acyl-CoA to fatty alcohols.</text>
</comment>
<proteinExistence type="inferred from homology"/>
<keyword evidence="5 10" id="KW-0521">NADP</keyword>
<dbReference type="Proteomes" id="UP001162162">
    <property type="component" value="Unassembled WGS sequence"/>
</dbReference>
<dbReference type="EC" id="1.2.1.84" evidence="10"/>
<dbReference type="InterPro" id="IPR013120">
    <property type="entry name" value="FAR_NAD-bd"/>
</dbReference>
<sequence length="385" mass="43059">FFSMSESKSPVVDWYKGRSVFVTGATGFMGKVMVEKLLYACPGIKCVYILIRSKRGKAPQQRIEDMWKLAVSNTRLNMNARRCEKIVPVVGDVSIDGLGLKESDIDLLINNVSVVFHMAATLKLEAKLKDAIEQNTTGTARVIDVCRRIKNLKAFIHFSTAFCSADIDVFEERVYENKDNPRDVIGITKWLHPDALDIATPKIIAPHPNTYTYSKRLAETLVADELNNMPVCIVRPAIVVPAIEEPVPGWVDSLNGPIGLLVGGGKGVIRSMYCKGENQGQFIPVDFAINASIVIAYLVGSAKTKPKEVPVYNLTESAVQPITYKEILDKGRSICLDYPFEMQVWYPDGDFRSSKFIHTLYAIFFHWLPAILIDLLLLLFGQKRL</sequence>
<dbReference type="Pfam" id="PF07993">
    <property type="entry name" value="NAD_binding_4"/>
    <property type="match status" value="1"/>
</dbReference>
<organism evidence="12 13">
    <name type="scientific">Aromia moschata</name>
    <dbReference type="NCBI Taxonomy" id="1265417"/>
    <lineage>
        <taxon>Eukaryota</taxon>
        <taxon>Metazoa</taxon>
        <taxon>Ecdysozoa</taxon>
        <taxon>Arthropoda</taxon>
        <taxon>Hexapoda</taxon>
        <taxon>Insecta</taxon>
        <taxon>Pterygota</taxon>
        <taxon>Neoptera</taxon>
        <taxon>Endopterygota</taxon>
        <taxon>Coleoptera</taxon>
        <taxon>Polyphaga</taxon>
        <taxon>Cucujiformia</taxon>
        <taxon>Chrysomeloidea</taxon>
        <taxon>Cerambycidae</taxon>
        <taxon>Cerambycinae</taxon>
        <taxon>Callichromatini</taxon>
        <taxon>Aromia</taxon>
    </lineage>
</organism>
<evidence type="ECO:0000313" key="13">
    <source>
        <dbReference type="Proteomes" id="UP001162162"/>
    </source>
</evidence>
<comment type="catalytic activity">
    <reaction evidence="9 10">
        <text>a long-chain fatty acyl-CoA + 2 NADPH + 2 H(+) = a long-chain primary fatty alcohol + 2 NADP(+) + CoA</text>
        <dbReference type="Rhea" id="RHEA:52716"/>
        <dbReference type="ChEBI" id="CHEBI:15378"/>
        <dbReference type="ChEBI" id="CHEBI:57287"/>
        <dbReference type="ChEBI" id="CHEBI:57783"/>
        <dbReference type="ChEBI" id="CHEBI:58349"/>
        <dbReference type="ChEBI" id="CHEBI:77396"/>
        <dbReference type="ChEBI" id="CHEBI:83139"/>
        <dbReference type="EC" id="1.2.1.84"/>
    </reaction>
</comment>
<evidence type="ECO:0000256" key="10">
    <source>
        <dbReference type="RuleBase" id="RU363097"/>
    </source>
</evidence>
<evidence type="ECO:0000256" key="2">
    <source>
        <dbReference type="ARBA" id="ARBA00005928"/>
    </source>
</evidence>
<evidence type="ECO:0000256" key="1">
    <source>
        <dbReference type="ARBA" id="ARBA00004141"/>
    </source>
</evidence>
<dbReference type="PANTHER" id="PTHR11011:SF12">
    <property type="entry name" value="FATTY ACYL-COA REDUCTASE"/>
    <property type="match status" value="1"/>
</dbReference>
<evidence type="ECO:0000256" key="5">
    <source>
        <dbReference type="ARBA" id="ARBA00022857"/>
    </source>
</evidence>
<keyword evidence="13" id="KW-1185">Reference proteome</keyword>
<dbReference type="InterPro" id="IPR036291">
    <property type="entry name" value="NAD(P)-bd_dom_sf"/>
</dbReference>
<dbReference type="GO" id="GO:0080019">
    <property type="term" value="F:alcohol-forming very long-chain fatty acyl-CoA reductase activity"/>
    <property type="evidence" value="ECO:0007669"/>
    <property type="project" value="InterPro"/>
</dbReference>
<keyword evidence="7 10" id="KW-0443">Lipid metabolism</keyword>
<comment type="similarity">
    <text evidence="2 10">Belongs to the fatty acyl-CoA reductase family.</text>
</comment>
<dbReference type="FunFam" id="3.40.50.720:FF:000143">
    <property type="entry name" value="Fatty acyl-CoA reductase"/>
    <property type="match status" value="1"/>
</dbReference>
<feature type="transmembrane region" description="Helical" evidence="10">
    <location>
        <begin position="360"/>
        <end position="380"/>
    </location>
</feature>
<keyword evidence="10" id="KW-0560">Oxidoreductase</keyword>
<dbReference type="AlphaFoldDB" id="A0AAV8XGU5"/>
<feature type="non-terminal residue" evidence="12">
    <location>
        <position position="1"/>
    </location>
</feature>
<evidence type="ECO:0000256" key="6">
    <source>
        <dbReference type="ARBA" id="ARBA00022989"/>
    </source>
</evidence>
<keyword evidence="3 10" id="KW-0444">Lipid biosynthesis</keyword>
<evidence type="ECO:0000256" key="4">
    <source>
        <dbReference type="ARBA" id="ARBA00022692"/>
    </source>
</evidence>
<dbReference type="GO" id="GO:0035336">
    <property type="term" value="P:long-chain fatty-acyl-CoA metabolic process"/>
    <property type="evidence" value="ECO:0007669"/>
    <property type="project" value="TreeGrafter"/>
</dbReference>
<reference evidence="12" key="1">
    <citation type="journal article" date="2023" name="Insect Mol. Biol.">
        <title>Genome sequencing provides insights into the evolution of gene families encoding plant cell wall-degrading enzymes in longhorned beetles.</title>
        <authorList>
            <person name="Shin N.R."/>
            <person name="Okamura Y."/>
            <person name="Kirsch R."/>
            <person name="Pauchet Y."/>
        </authorList>
    </citation>
    <scope>NUCLEOTIDE SEQUENCE</scope>
    <source>
        <strain evidence="12">AMC_N1</strain>
    </source>
</reference>
<name>A0AAV8XGU5_9CUCU</name>
<comment type="subcellular location">
    <subcellularLocation>
        <location evidence="1">Membrane</location>
        <topology evidence="1">Multi-pass membrane protein</topology>
    </subcellularLocation>
</comment>
<keyword evidence="8 10" id="KW-0472">Membrane</keyword>
<accession>A0AAV8XGU5</accession>
<evidence type="ECO:0000256" key="3">
    <source>
        <dbReference type="ARBA" id="ARBA00022516"/>
    </source>
</evidence>
<gene>
    <name evidence="12" type="ORF">NQ318_007011</name>
</gene>
<feature type="domain" description="Thioester reductase (TE)" evidence="11">
    <location>
        <begin position="22"/>
        <end position="291"/>
    </location>
</feature>
<dbReference type="GO" id="GO:0102965">
    <property type="term" value="F:alcohol-forming long-chain fatty acyl-CoA reductase activity"/>
    <property type="evidence" value="ECO:0007669"/>
    <property type="project" value="UniProtKB-EC"/>
</dbReference>
<comment type="caution">
    <text evidence="12">The sequence shown here is derived from an EMBL/GenBank/DDBJ whole genome shotgun (WGS) entry which is preliminary data.</text>
</comment>
<dbReference type="GO" id="GO:0005777">
    <property type="term" value="C:peroxisome"/>
    <property type="evidence" value="ECO:0007669"/>
    <property type="project" value="TreeGrafter"/>
</dbReference>
<evidence type="ECO:0000256" key="7">
    <source>
        <dbReference type="ARBA" id="ARBA00023098"/>
    </source>
</evidence>
<keyword evidence="4 10" id="KW-0812">Transmembrane</keyword>
<dbReference type="InterPro" id="IPR026055">
    <property type="entry name" value="FAR"/>
</dbReference>
<evidence type="ECO:0000256" key="8">
    <source>
        <dbReference type="ARBA" id="ARBA00023136"/>
    </source>
</evidence>
<dbReference type="SUPFAM" id="SSF51735">
    <property type="entry name" value="NAD(P)-binding Rossmann-fold domains"/>
    <property type="match status" value="1"/>
</dbReference>
<dbReference type="GO" id="GO:0016020">
    <property type="term" value="C:membrane"/>
    <property type="evidence" value="ECO:0007669"/>
    <property type="project" value="UniProtKB-SubCell"/>
</dbReference>
<keyword evidence="6 10" id="KW-1133">Transmembrane helix</keyword>
<dbReference type="Gene3D" id="3.40.50.720">
    <property type="entry name" value="NAD(P)-binding Rossmann-like Domain"/>
    <property type="match status" value="1"/>
</dbReference>